<dbReference type="Proteomes" id="UP000028533">
    <property type="component" value="Unassembled WGS sequence"/>
</dbReference>
<comment type="caution">
    <text evidence="1">The sequence shown here is derived from an EMBL/GenBank/DDBJ whole genome shotgun (WGS) entry which is preliminary data.</text>
</comment>
<organism evidence="1 2">
    <name type="scientific">Mycoplasma capricolum subsp. capricolum 14232</name>
    <dbReference type="NCBI Taxonomy" id="1188238"/>
    <lineage>
        <taxon>Bacteria</taxon>
        <taxon>Bacillati</taxon>
        <taxon>Mycoplasmatota</taxon>
        <taxon>Mollicutes</taxon>
        <taxon>Mycoplasmataceae</taxon>
        <taxon>Mycoplasma</taxon>
    </lineage>
</organism>
<dbReference type="RefSeq" id="WP_196242530.1">
    <property type="nucleotide sequence ID" value="NZ_JFDO01000035.1"/>
</dbReference>
<evidence type="ECO:0000313" key="2">
    <source>
        <dbReference type="Proteomes" id="UP000028533"/>
    </source>
</evidence>
<dbReference type="NCBIfam" id="TIGR02167">
    <property type="entry name" value="Liste_lipo_26"/>
    <property type="match status" value="4"/>
</dbReference>
<proteinExistence type="predicted"/>
<dbReference type="InterPro" id="IPR005046">
    <property type="entry name" value="DUF285"/>
</dbReference>
<accession>A0A084EGJ5</accession>
<dbReference type="EMBL" id="JFDO01000035">
    <property type="protein sequence ID" value="KEZ17087.1"/>
    <property type="molecule type" value="Genomic_DNA"/>
</dbReference>
<dbReference type="Pfam" id="PF03382">
    <property type="entry name" value="DUF285"/>
    <property type="match status" value="1"/>
</dbReference>
<sequence length="253" mass="28965">MKKKSLIILLSTLGGITITGVVGGAVTYKIVNKVDKSKPPVLVKQLKKAVYNDDKTECLEIGYFKNSHGEIQIERLPWTIKKVPKELPKQITSLNRAFHLNLNTQITNLDNWNTSNITNMEWMFTGAQKFNQDLSKWDVSKVTNMNSMFTNAEMFNQDISKWDVSKVTNMYSMFAGAKMFNQDISKWDTSKVTDMSFMFYEASNFKQNISSWNVSNLLRIAIIENGITYTGWTDFNKNAHPDFKGNKLPSFPK</sequence>
<dbReference type="InterPro" id="IPR011889">
    <property type="entry name" value="Liste_lipo_26"/>
</dbReference>
<evidence type="ECO:0000313" key="1">
    <source>
        <dbReference type="EMBL" id="KEZ17087.1"/>
    </source>
</evidence>
<dbReference type="AlphaFoldDB" id="A0A084EGJ5"/>
<protein>
    <recommendedName>
        <fullName evidence="3">PARCEL domain-containing protein</fullName>
    </recommendedName>
</protein>
<reference evidence="1 2" key="1">
    <citation type="submission" date="2014-02" db="EMBL/GenBank/DDBJ databases">
        <title>Genome sequence of Mycoplasma capricolum subsp. capricolum strain 14232.</title>
        <authorList>
            <person name="Sirand-Pugnet P."/>
            <person name="Breton M."/>
            <person name="Dordet-Frisoni E."/>
            <person name="Baranowski E."/>
            <person name="Barre A."/>
            <person name="Couture C."/>
            <person name="Dupuy V."/>
            <person name="Gaurivaud P."/>
            <person name="Jacob D."/>
            <person name="Lemaitre C."/>
            <person name="Manso-Silvan L."/>
            <person name="Nikolski M."/>
            <person name="Nouvel L.-X."/>
            <person name="Poumarat F."/>
            <person name="Tardy F."/>
            <person name="Thebault P."/>
            <person name="Theil S."/>
            <person name="Citti C."/>
            <person name="Thiaucourt F."/>
            <person name="Blanchard A."/>
        </authorList>
    </citation>
    <scope>NUCLEOTIDE SEQUENCE [LARGE SCALE GENOMIC DNA]</scope>
    <source>
        <strain evidence="1 2">14232</strain>
    </source>
</reference>
<gene>
    <name evidence="1" type="ORF">MCAPa_8320</name>
</gene>
<dbReference type="SUPFAM" id="SSF141571">
    <property type="entry name" value="Pentapeptide repeat-like"/>
    <property type="match status" value="1"/>
</dbReference>
<evidence type="ECO:0008006" key="3">
    <source>
        <dbReference type="Google" id="ProtNLM"/>
    </source>
</evidence>
<name>A0A084EGJ5_MYCCA</name>